<sequence length="1249" mass="142026">MQNKYKLILSFLIISLIYTSCTTYKPFYAKSERDWQKANNPDSLKLDYTVFLVGDAGNPSLDVQEPTLKLMEKQMYKTDTTISKNGLDTVINKYSSKKDVVIFMGDNIYNNGMPDVGDNDRPEKEKFITEQLKIIKDFKGKKIIIPGNHDWNHSLSGGLAALKRQEEFVENYLDSTDVFLPSNGCAGPITVQMNGNLVIIAIDSEWWLTSNARSDRFEQGCTVENEDQLIAQIKDIVIRNKGKNIVFTQHHPLFSNGKHGGYFTLLEYIFPLTLVKDNLYIPLPIIGSIYPLMRQYGLSRQDISNKRYQDLRTKLLAIFEDQPNVVFAAGHEHALMLTKYKTLNHVVSGAGSKNSSLFKGNDALFGHGTKGFARLNYYNNGQCWVEFWEPINDGSTGKLVYRSPLYSLPATKQKERLEINANYSDSVKVMAVGERYKASKFKQSVFGEHYRSVWATPIEIPYLDLTKFAGGLTPLQLGGGNQTISLRLEGKDKIQYQFRTIDKDPSALLPEGFKSTFADDFVQDQISSAHPFGALIIPDLADAIGVFHTNPQIVYMPYSILLGPYLQEIGGRAGIIEVRPDEDLSKFKDFGFTKNAVSTATMYEKIKEDNDNEVDQKEFLKARLFDMLIGDWDRHEDQWRWAEFKKKGKGEIFKPIPRDRDQVFTKFEGAIPKLISKMVPDIQSFGYEIKDPAKLSIAARNLDRNLLNKLTYEEWMNTASFMRAKLTDEVIEKAVSKLPKKAFDLTGAELIAKLKSRRNELEKTAKAYYNVLGEEVTITGSDKYEYVEIDRLKDSTLVTVYKTKKDGKLDGKIYSRSFDNKHTRQINFYLLGENDSLVVRGKSDRPIKLTVVGGSQSDYLADTAENGRTVFYDTPQNTFIKGRNTKVYKSNGGWVNEHLPDNFKYDKGSITPNADFRNNKDGLLLGLAYQTKHYGFRKAPYSYDQRATIFHSVQTKGIFGSYRGTFYSLFAHKYDLILNGNYAGPAYSFNFYGIGNNTQNLNDEVDFYRVRSETYNAEFFIQRRASDRVKFGIGPGFEFIKINGRNEANFLATQIITDKNPGRFLTLKSYIDISLTDSKLKPQTGLNWLTKAEYYNEINGEKDKFLRLSTDVSAFGTPNIGLPITVAMRLGARTNIGDYKFYQANTIGNNDNLRGFRNERFSGRSAIYANSEVRLPVSTFRNYVLTGDFGVYAFYDIATVRNSFADSKKWHQGYGPGIWLNLYNSFLVSAGYGFSSESKLISFNVGYRF</sequence>
<accession>A0ABW5TS35</accession>
<evidence type="ECO:0000313" key="2">
    <source>
        <dbReference type="EMBL" id="MFD2732101.1"/>
    </source>
</evidence>
<keyword evidence="3" id="KW-1185">Reference proteome</keyword>
<protein>
    <submittedName>
        <fullName evidence="2">Metallophosphoesterase</fullName>
    </submittedName>
</protein>
<dbReference type="Gene3D" id="3.60.21.10">
    <property type="match status" value="2"/>
</dbReference>
<dbReference type="SUPFAM" id="SSF56300">
    <property type="entry name" value="Metallo-dependent phosphatases"/>
    <property type="match status" value="1"/>
</dbReference>
<dbReference type="InterPro" id="IPR004843">
    <property type="entry name" value="Calcineurin-like_PHP"/>
</dbReference>
<evidence type="ECO:0000259" key="1">
    <source>
        <dbReference type="Pfam" id="PF00149"/>
    </source>
</evidence>
<organism evidence="2 3">
    <name type="scientific">Pedobacter alpinus</name>
    <dbReference type="NCBI Taxonomy" id="1590643"/>
    <lineage>
        <taxon>Bacteria</taxon>
        <taxon>Pseudomonadati</taxon>
        <taxon>Bacteroidota</taxon>
        <taxon>Sphingobacteriia</taxon>
        <taxon>Sphingobacteriales</taxon>
        <taxon>Sphingobacteriaceae</taxon>
        <taxon>Pedobacter</taxon>
    </lineage>
</organism>
<evidence type="ECO:0000313" key="3">
    <source>
        <dbReference type="Proteomes" id="UP001597546"/>
    </source>
</evidence>
<dbReference type="Pfam" id="PF00149">
    <property type="entry name" value="Metallophos"/>
    <property type="match status" value="1"/>
</dbReference>
<reference evidence="3" key="1">
    <citation type="journal article" date="2019" name="Int. J. Syst. Evol. Microbiol.">
        <title>The Global Catalogue of Microorganisms (GCM) 10K type strain sequencing project: providing services to taxonomists for standard genome sequencing and annotation.</title>
        <authorList>
            <consortium name="The Broad Institute Genomics Platform"/>
            <consortium name="The Broad Institute Genome Sequencing Center for Infectious Disease"/>
            <person name="Wu L."/>
            <person name="Ma J."/>
        </authorList>
    </citation>
    <scope>NUCLEOTIDE SEQUENCE [LARGE SCALE GENOMIC DNA]</scope>
    <source>
        <strain evidence="3">KCTC 42456</strain>
    </source>
</reference>
<dbReference type="InterPro" id="IPR029052">
    <property type="entry name" value="Metallo-depent_PP-like"/>
</dbReference>
<proteinExistence type="predicted"/>
<feature type="domain" description="Calcineurin-like phosphoesterase" evidence="1">
    <location>
        <begin position="85"/>
        <end position="267"/>
    </location>
</feature>
<dbReference type="EMBL" id="JBHULV010000029">
    <property type="protein sequence ID" value="MFD2732101.1"/>
    <property type="molecule type" value="Genomic_DNA"/>
</dbReference>
<comment type="caution">
    <text evidence="2">The sequence shown here is derived from an EMBL/GenBank/DDBJ whole genome shotgun (WGS) entry which is preliminary data.</text>
</comment>
<gene>
    <name evidence="2" type="ORF">ACFSSE_10345</name>
</gene>
<dbReference type="RefSeq" id="WP_379041437.1">
    <property type="nucleotide sequence ID" value="NZ_JBHSKW010000014.1"/>
</dbReference>
<name>A0ABW5TS35_9SPHI</name>
<dbReference type="Proteomes" id="UP001597546">
    <property type="component" value="Unassembled WGS sequence"/>
</dbReference>